<dbReference type="Gene3D" id="3.40.250.10">
    <property type="entry name" value="Rhodanese-like domain"/>
    <property type="match status" value="1"/>
</dbReference>
<name>A0A7C8KU94_9BACI</name>
<evidence type="ECO:0000313" key="2">
    <source>
        <dbReference type="EMBL" id="KAB8131739.1"/>
    </source>
</evidence>
<dbReference type="OrthoDB" id="9800872at2"/>
<dbReference type="PROSITE" id="PS50206">
    <property type="entry name" value="RHODANESE_3"/>
    <property type="match status" value="1"/>
</dbReference>
<dbReference type="InterPro" id="IPR036873">
    <property type="entry name" value="Rhodanese-like_dom_sf"/>
</dbReference>
<feature type="domain" description="Rhodanese" evidence="1">
    <location>
        <begin position="15"/>
        <end position="102"/>
    </location>
</feature>
<dbReference type="PANTHER" id="PTHR43031">
    <property type="entry name" value="FAD-DEPENDENT OXIDOREDUCTASE"/>
    <property type="match status" value="1"/>
</dbReference>
<accession>A0A7C8KU94</accession>
<proteinExistence type="predicted"/>
<dbReference type="EMBL" id="WEID01000065">
    <property type="protein sequence ID" value="KAB8131739.1"/>
    <property type="molecule type" value="Genomic_DNA"/>
</dbReference>
<evidence type="ECO:0000259" key="1">
    <source>
        <dbReference type="PROSITE" id="PS50206"/>
    </source>
</evidence>
<evidence type="ECO:0000313" key="3">
    <source>
        <dbReference type="Proteomes" id="UP000480246"/>
    </source>
</evidence>
<dbReference type="AlphaFoldDB" id="A0A7C8KU94"/>
<protein>
    <submittedName>
        <fullName evidence="2">Rhodanese-like domain-containing protein</fullName>
    </submittedName>
</protein>
<reference evidence="2 3" key="1">
    <citation type="submission" date="2019-10" db="EMBL/GenBank/DDBJ databases">
        <title>Gracilibacillus sp. nov. isolated from rice seeds.</title>
        <authorList>
            <person name="He S."/>
        </authorList>
    </citation>
    <scope>NUCLEOTIDE SEQUENCE [LARGE SCALE GENOMIC DNA]</scope>
    <source>
        <strain evidence="2 3">TD8</strain>
    </source>
</reference>
<dbReference type="PANTHER" id="PTHR43031:SF17">
    <property type="entry name" value="SULFURTRANSFERASE YTWF-RELATED"/>
    <property type="match status" value="1"/>
</dbReference>
<organism evidence="2 3">
    <name type="scientific">Gracilibacillus oryzae</name>
    <dbReference type="NCBI Taxonomy" id="1672701"/>
    <lineage>
        <taxon>Bacteria</taxon>
        <taxon>Bacillati</taxon>
        <taxon>Bacillota</taxon>
        <taxon>Bacilli</taxon>
        <taxon>Bacillales</taxon>
        <taxon>Bacillaceae</taxon>
        <taxon>Gracilibacillus</taxon>
    </lineage>
</organism>
<dbReference type="SUPFAM" id="SSF52821">
    <property type="entry name" value="Rhodanese/Cell cycle control phosphatase"/>
    <property type="match status" value="1"/>
</dbReference>
<dbReference type="CDD" id="cd00158">
    <property type="entry name" value="RHOD"/>
    <property type="match status" value="1"/>
</dbReference>
<sequence>MKEIQPAELAEKLKSGEKLNIIDVREDEEVAGGIIPGAKHIRLGEIPERINELEEGKHYYMVCRSGGRSGRATEYLEAKGIQATNMAGGMLAWEDDVEIPDEK</sequence>
<comment type="caution">
    <text evidence="2">The sequence shown here is derived from an EMBL/GenBank/DDBJ whole genome shotgun (WGS) entry which is preliminary data.</text>
</comment>
<gene>
    <name evidence="2" type="ORF">F9U64_12805</name>
</gene>
<dbReference type="InterPro" id="IPR050229">
    <property type="entry name" value="GlpE_sulfurtransferase"/>
</dbReference>
<dbReference type="SMART" id="SM00450">
    <property type="entry name" value="RHOD"/>
    <property type="match status" value="1"/>
</dbReference>
<dbReference type="RefSeq" id="WP_153404033.1">
    <property type="nucleotide sequence ID" value="NZ_ML762432.1"/>
</dbReference>
<dbReference type="Proteomes" id="UP000480246">
    <property type="component" value="Unassembled WGS sequence"/>
</dbReference>
<dbReference type="Pfam" id="PF00581">
    <property type="entry name" value="Rhodanese"/>
    <property type="match status" value="1"/>
</dbReference>
<dbReference type="InterPro" id="IPR001763">
    <property type="entry name" value="Rhodanese-like_dom"/>
</dbReference>
<keyword evidence="3" id="KW-1185">Reference proteome</keyword>